<accession>A0A853KE73</accession>
<sequence>MNLFPPISKASCQQVHQQPDGTKRVTLGDNNVTITVTFNTPSQDAIERFTHTLHTILMRMTDEGETPPVIDKSPLSP</sequence>
<organism evidence="2 3">
    <name type="scientific">Ferroacidibacillus organovorans</name>
    <dbReference type="NCBI Taxonomy" id="1765683"/>
    <lineage>
        <taxon>Bacteria</taxon>
        <taxon>Bacillati</taxon>
        <taxon>Bacillota</taxon>
        <taxon>Bacilli</taxon>
        <taxon>Bacillales</taxon>
        <taxon>Alicyclobacillaceae</taxon>
        <taxon>Ferroacidibacillus</taxon>
    </lineage>
</organism>
<dbReference type="RefSeq" id="WP_067562244.1">
    <property type="nucleotide sequence ID" value="NZ_LSUQ01000008.1"/>
</dbReference>
<evidence type="ECO:0000313" key="3">
    <source>
        <dbReference type="Proteomes" id="UP000077421"/>
    </source>
</evidence>
<proteinExistence type="predicted"/>
<feature type="compositionally biased region" description="Polar residues" evidence="1">
    <location>
        <begin position="10"/>
        <end position="20"/>
    </location>
</feature>
<reference evidence="2 3" key="1">
    <citation type="submission" date="2016-02" db="EMBL/GenBank/DDBJ databases">
        <title>Draft genome sequence of Acidibacillus ferrooxidans SLC66.</title>
        <authorList>
            <person name="Oliveira G."/>
            <person name="Nancucheo I."/>
            <person name="Dall'Agnol H."/>
            <person name="Johnson B."/>
            <person name="Oliveira R."/>
            <person name="Nunes G.L."/>
            <person name="Tzotzos G."/>
            <person name="Orellana S.C."/>
            <person name="Salim A.C."/>
            <person name="Araujo F.M."/>
        </authorList>
    </citation>
    <scope>NUCLEOTIDE SEQUENCE [LARGE SCALE GENOMIC DNA]</scope>
    <source>
        <strain evidence="2 3">SLC66</strain>
    </source>
</reference>
<evidence type="ECO:0000313" key="2">
    <source>
        <dbReference type="EMBL" id="OAG94638.1"/>
    </source>
</evidence>
<dbReference type="EMBL" id="LSUQ01000008">
    <property type="protein sequence ID" value="OAG94638.1"/>
    <property type="molecule type" value="Genomic_DNA"/>
</dbReference>
<dbReference type="OrthoDB" id="9974043at2"/>
<dbReference type="AlphaFoldDB" id="A0A853KE73"/>
<protein>
    <submittedName>
        <fullName evidence="2">Uncharacterized protein</fullName>
    </submittedName>
</protein>
<dbReference type="Proteomes" id="UP000077421">
    <property type="component" value="Unassembled WGS sequence"/>
</dbReference>
<feature type="region of interest" description="Disordered" evidence="1">
    <location>
        <begin position="1"/>
        <end position="26"/>
    </location>
</feature>
<name>A0A853KE73_9BACL</name>
<evidence type="ECO:0000256" key="1">
    <source>
        <dbReference type="SAM" id="MobiDB-lite"/>
    </source>
</evidence>
<gene>
    <name evidence="2" type="ORF">AYW79_04600</name>
</gene>
<comment type="caution">
    <text evidence="2">The sequence shown here is derived from an EMBL/GenBank/DDBJ whole genome shotgun (WGS) entry which is preliminary data.</text>
</comment>